<proteinExistence type="predicted"/>
<dbReference type="Proteomes" id="UP000887579">
    <property type="component" value="Unplaced"/>
</dbReference>
<name>A0AC34GUP1_9BILA</name>
<organism evidence="1 2">
    <name type="scientific">Panagrolaimus sp. ES5</name>
    <dbReference type="NCBI Taxonomy" id="591445"/>
    <lineage>
        <taxon>Eukaryota</taxon>
        <taxon>Metazoa</taxon>
        <taxon>Ecdysozoa</taxon>
        <taxon>Nematoda</taxon>
        <taxon>Chromadorea</taxon>
        <taxon>Rhabditida</taxon>
        <taxon>Tylenchina</taxon>
        <taxon>Panagrolaimomorpha</taxon>
        <taxon>Panagrolaimoidea</taxon>
        <taxon>Panagrolaimidae</taxon>
        <taxon>Panagrolaimus</taxon>
    </lineage>
</organism>
<evidence type="ECO:0000313" key="1">
    <source>
        <dbReference type="Proteomes" id="UP000887579"/>
    </source>
</evidence>
<dbReference type="WBParaSite" id="ES5_v2.g8592.t1">
    <property type="protein sequence ID" value="ES5_v2.g8592.t1"/>
    <property type="gene ID" value="ES5_v2.g8592"/>
</dbReference>
<evidence type="ECO:0000313" key="2">
    <source>
        <dbReference type="WBParaSite" id="ES5_v2.g8592.t1"/>
    </source>
</evidence>
<reference evidence="2" key="1">
    <citation type="submission" date="2022-11" db="UniProtKB">
        <authorList>
            <consortium name="WormBaseParasite"/>
        </authorList>
    </citation>
    <scope>IDENTIFICATION</scope>
</reference>
<protein>
    <submittedName>
        <fullName evidence="2">Uncharacterized protein</fullName>
    </submittedName>
</protein>
<sequence length="177" mass="19900">MQEYYFPYLSNTSFIHLNPEYFQEDPALGKVSDMHLFVMAFIRLCTIVFLICLITILTFCILATSLTSLVVVLDNVDYQIGIIRNADIFNPAPTTITPAPLESVSSDPKLAPQPPPSSSMEERSLSSITYNNTDEEDFCCDGEIIHRLHDFCVMEMEMDETQSLTSISSTFDSSNSK</sequence>
<accession>A0AC34GUP1</accession>